<feature type="signal peptide" evidence="8">
    <location>
        <begin position="1"/>
        <end position="24"/>
    </location>
</feature>
<proteinExistence type="inferred from homology"/>
<evidence type="ECO:0000259" key="9">
    <source>
        <dbReference type="PROSITE" id="PS50866"/>
    </source>
</evidence>
<keyword evidence="3 7" id="KW-0812">Transmembrane</keyword>
<reference evidence="11" key="1">
    <citation type="journal article" date="2017" name="Nature">
        <title>The sunflower genome provides insights into oil metabolism, flowering and Asterid evolution.</title>
        <authorList>
            <person name="Badouin H."/>
            <person name="Gouzy J."/>
            <person name="Grassa C.J."/>
            <person name="Murat F."/>
            <person name="Staton S.E."/>
            <person name="Cottret L."/>
            <person name="Lelandais-Briere C."/>
            <person name="Owens G.L."/>
            <person name="Carrere S."/>
            <person name="Mayjonade B."/>
            <person name="Legrand L."/>
            <person name="Gill N."/>
            <person name="Kane N.C."/>
            <person name="Bowers J.E."/>
            <person name="Hubner S."/>
            <person name="Bellec A."/>
            <person name="Berard A."/>
            <person name="Berges H."/>
            <person name="Blanchet N."/>
            <person name="Boniface M.C."/>
            <person name="Brunel D."/>
            <person name="Catrice O."/>
            <person name="Chaidir N."/>
            <person name="Claudel C."/>
            <person name="Donnadieu C."/>
            <person name="Faraut T."/>
            <person name="Fievet G."/>
            <person name="Helmstetter N."/>
            <person name="King M."/>
            <person name="Knapp S.J."/>
            <person name="Lai Z."/>
            <person name="Le Paslier M.C."/>
            <person name="Lippi Y."/>
            <person name="Lorenzon L."/>
            <person name="Mandel J.R."/>
            <person name="Marage G."/>
            <person name="Marchand G."/>
            <person name="Marquand E."/>
            <person name="Bret-Mestries E."/>
            <person name="Morien E."/>
            <person name="Nambeesan S."/>
            <person name="Nguyen T."/>
            <person name="Pegot-Espagnet P."/>
            <person name="Pouilly N."/>
            <person name="Raftis F."/>
            <person name="Sallet E."/>
            <person name="Schiex T."/>
            <person name="Thomas J."/>
            <person name="Vandecasteele C."/>
            <person name="Vares D."/>
            <person name="Vear F."/>
            <person name="Vautrin S."/>
            <person name="Crespi M."/>
            <person name="Mangin B."/>
            <person name="Burke J.M."/>
            <person name="Salse J."/>
            <person name="Munos S."/>
            <person name="Vincourt P."/>
            <person name="Rieseberg L.H."/>
            <person name="Langlade N.B."/>
        </authorList>
    </citation>
    <scope>NUCLEOTIDE SEQUENCE [LARGE SCALE GENOMIC DNA]</scope>
    <source>
        <strain evidence="11">cv. SF193</strain>
    </source>
</reference>
<dbReference type="GO" id="GO:0016020">
    <property type="term" value="C:membrane"/>
    <property type="evidence" value="ECO:0007669"/>
    <property type="project" value="UniProtKB-SubCell"/>
</dbReference>
<evidence type="ECO:0000256" key="6">
    <source>
        <dbReference type="ARBA" id="ARBA00023136"/>
    </source>
</evidence>
<dbReference type="OMA" id="STIEFEW"/>
<dbReference type="PANTHER" id="PTHR22811">
    <property type="entry name" value="TRANSMEMBRANE EMP24 DOMAIN-CONTAINING PROTEIN"/>
    <property type="match status" value="1"/>
</dbReference>
<evidence type="ECO:0000256" key="3">
    <source>
        <dbReference type="ARBA" id="ARBA00022692"/>
    </source>
</evidence>
<dbReference type="GO" id="GO:0006886">
    <property type="term" value="P:intracellular protein transport"/>
    <property type="evidence" value="ECO:0000318"/>
    <property type="project" value="GO_Central"/>
</dbReference>
<comment type="similarity">
    <text evidence="2">Belongs to the EMP24/GP25L family.</text>
</comment>
<comment type="subcellular location">
    <subcellularLocation>
        <location evidence="1">Membrane</location>
        <topology evidence="1">Single-pass type I membrane protein</topology>
    </subcellularLocation>
</comment>
<dbReference type="InterPro" id="IPR015720">
    <property type="entry name" value="Emp24-like"/>
</dbReference>
<name>A0A251V671_HELAN</name>
<dbReference type="SMART" id="SM01190">
    <property type="entry name" value="EMP24_GP25L"/>
    <property type="match status" value="2"/>
</dbReference>
<keyword evidence="11" id="KW-1185">Reference proteome</keyword>
<dbReference type="EMBL" id="CM007892">
    <property type="protein sequence ID" value="OTG31097.1"/>
    <property type="molecule type" value="Genomic_DNA"/>
</dbReference>
<dbReference type="PROSITE" id="PS50866">
    <property type="entry name" value="GOLD"/>
    <property type="match status" value="2"/>
</dbReference>
<dbReference type="GO" id="GO:0005794">
    <property type="term" value="C:Golgi apparatus"/>
    <property type="evidence" value="ECO:0000318"/>
    <property type="project" value="GO_Central"/>
</dbReference>
<evidence type="ECO:0000256" key="4">
    <source>
        <dbReference type="ARBA" id="ARBA00022729"/>
    </source>
</evidence>
<feature type="domain" description="GOLD" evidence="9">
    <location>
        <begin position="244"/>
        <end position="357"/>
    </location>
</feature>
<evidence type="ECO:0000256" key="7">
    <source>
        <dbReference type="SAM" id="Phobius"/>
    </source>
</evidence>
<dbReference type="InParanoid" id="A0A251V671"/>
<sequence>MVEKVRLLLPMLLLMLILVQNGESVWLTLPRSGNKCVMEEIHNNVVVVGEYTVVIFEGLIRSNPTVSITVMSPSGNIIHHKENATHDEFAFTSTESGLYATCFLDDQPGEGGKLIVNIDWKMGAAAKDWDSIAKKEKIEGVELELRKLEGAVETIHGYLGYHKKREAEMRGVSETTNSRVAWYSISSLGICILASSAQLWYLTHFATINSILTYRMKPVPILLLMLVLVQNGESVWLSLPESGVKCVREEIHNNVVVIGEYLVMTFEGRLHSNPTISVTVTSPNGNILHHKENVTHEEFSFTSSGSGLYMACFLSDHPDIGGKLSVSIDWRVGVAAKDWDSIAKKEHIDGVELELRKLEGAVDAIHENMIYRMRREAKMRGVSETTNSRVALYSISSLSICILASCAQLWYLTRFFRNKKLI</sequence>
<evidence type="ECO:0000256" key="5">
    <source>
        <dbReference type="ARBA" id="ARBA00022989"/>
    </source>
</evidence>
<accession>A0A251V671</accession>
<feature type="transmembrane region" description="Helical" evidence="7">
    <location>
        <begin position="390"/>
        <end position="412"/>
    </location>
</feature>
<evidence type="ECO:0000256" key="1">
    <source>
        <dbReference type="ARBA" id="ARBA00004479"/>
    </source>
</evidence>
<dbReference type="Proteomes" id="UP000215914">
    <property type="component" value="Chromosome 3"/>
</dbReference>
<dbReference type="GO" id="GO:0006888">
    <property type="term" value="P:endoplasmic reticulum to Golgi vesicle-mediated transport"/>
    <property type="evidence" value="ECO:0000318"/>
    <property type="project" value="GO_Central"/>
</dbReference>
<dbReference type="GO" id="GO:0007030">
    <property type="term" value="P:Golgi organization"/>
    <property type="evidence" value="ECO:0000318"/>
    <property type="project" value="GO_Central"/>
</dbReference>
<keyword evidence="4 8" id="KW-0732">Signal</keyword>
<evidence type="ECO:0000256" key="2">
    <source>
        <dbReference type="ARBA" id="ARBA00007104"/>
    </source>
</evidence>
<dbReference type="GO" id="GO:0005793">
    <property type="term" value="C:endoplasmic reticulum-Golgi intermediate compartment"/>
    <property type="evidence" value="ECO:0000318"/>
    <property type="project" value="GO_Central"/>
</dbReference>
<dbReference type="GO" id="GO:0030134">
    <property type="term" value="C:COPII-coated ER to Golgi transport vesicle"/>
    <property type="evidence" value="ECO:0000318"/>
    <property type="project" value="GO_Central"/>
</dbReference>
<keyword evidence="6 7" id="KW-0472">Membrane</keyword>
<dbReference type="InterPro" id="IPR009038">
    <property type="entry name" value="GOLD_dom"/>
</dbReference>
<gene>
    <name evidence="10" type="ORF">HannXRQ_Chr03g0071731</name>
</gene>
<evidence type="ECO:0000256" key="8">
    <source>
        <dbReference type="SAM" id="SignalP"/>
    </source>
</evidence>
<feature type="domain" description="GOLD" evidence="9">
    <location>
        <begin position="34"/>
        <end position="147"/>
    </location>
</feature>
<dbReference type="STRING" id="4232.A0A251V671"/>
<feature type="chain" id="PRO_5013055407" evidence="8">
    <location>
        <begin position="25"/>
        <end position="422"/>
    </location>
</feature>
<organism evidence="10 11">
    <name type="scientific">Helianthus annuus</name>
    <name type="common">Common sunflower</name>
    <dbReference type="NCBI Taxonomy" id="4232"/>
    <lineage>
        <taxon>Eukaryota</taxon>
        <taxon>Viridiplantae</taxon>
        <taxon>Streptophyta</taxon>
        <taxon>Embryophyta</taxon>
        <taxon>Tracheophyta</taxon>
        <taxon>Spermatophyta</taxon>
        <taxon>Magnoliopsida</taxon>
        <taxon>eudicotyledons</taxon>
        <taxon>Gunneridae</taxon>
        <taxon>Pentapetalae</taxon>
        <taxon>asterids</taxon>
        <taxon>campanulids</taxon>
        <taxon>Asterales</taxon>
        <taxon>Asteraceae</taxon>
        <taxon>Asteroideae</taxon>
        <taxon>Heliantheae alliance</taxon>
        <taxon>Heliantheae</taxon>
        <taxon>Helianthus</taxon>
    </lineage>
</organism>
<protein>
    <submittedName>
        <fullName evidence="10">Putative TMP21-related protein</fullName>
    </submittedName>
</protein>
<evidence type="ECO:0000313" key="11">
    <source>
        <dbReference type="Proteomes" id="UP000215914"/>
    </source>
</evidence>
<dbReference type="AlphaFoldDB" id="A0A251V671"/>
<evidence type="ECO:0000313" key="10">
    <source>
        <dbReference type="EMBL" id="OTG31097.1"/>
    </source>
</evidence>
<keyword evidence="5 7" id="KW-1133">Transmembrane helix</keyword>
<dbReference type="Pfam" id="PF01105">
    <property type="entry name" value="EMP24_GP25L"/>
    <property type="match status" value="2"/>
</dbReference>
<dbReference type="GO" id="GO:0005783">
    <property type="term" value="C:endoplasmic reticulum"/>
    <property type="evidence" value="ECO:0000318"/>
    <property type="project" value="GO_Central"/>
</dbReference>